<dbReference type="InterPro" id="IPR009303">
    <property type="entry name" value="DUF960"/>
</dbReference>
<accession>A0ABD5IYW5</accession>
<dbReference type="EMBL" id="JARTLI010000038">
    <property type="protein sequence ID" value="MED5053038.1"/>
    <property type="molecule type" value="Genomic_DNA"/>
</dbReference>
<evidence type="ECO:0000313" key="1">
    <source>
        <dbReference type="EMBL" id="MED5053038.1"/>
    </source>
</evidence>
<dbReference type="Proteomes" id="UP001339962">
    <property type="component" value="Unassembled WGS sequence"/>
</dbReference>
<dbReference type="Gene3D" id="3.10.450.150">
    <property type="entry name" value="enterococcus faecalis protein"/>
    <property type="match status" value="1"/>
</dbReference>
<name>A0ABD5IYW5_9BACL</name>
<protein>
    <submittedName>
        <fullName evidence="1">DUF960 family protein</fullName>
    </submittedName>
</protein>
<gene>
    <name evidence="1" type="ORF">P9850_14645</name>
</gene>
<proteinExistence type="predicted"/>
<dbReference type="RefSeq" id="WP_328219298.1">
    <property type="nucleotide sequence ID" value="NZ_JARTLI010000038.1"/>
</dbReference>
<dbReference type="AlphaFoldDB" id="A0ABD5IYW5"/>
<dbReference type="Pfam" id="PF06124">
    <property type="entry name" value="DUF960"/>
    <property type="match status" value="1"/>
</dbReference>
<evidence type="ECO:0000313" key="2">
    <source>
        <dbReference type="Proteomes" id="UP001339962"/>
    </source>
</evidence>
<sequence>MFERSKPRYMTRAVVEELSKEHQQLIIDYLEEKQELLTDYLQVFEFYVENNQQWLIQRQEVPNRETTIFVQLEEAEPIERTVWVMDQGSEGVIILFPEDY</sequence>
<organism evidence="1 2">
    <name type="scientific">Anoxybacteroides rupiense</name>
    <dbReference type="NCBI Taxonomy" id="311460"/>
    <lineage>
        <taxon>Bacteria</taxon>
        <taxon>Bacillati</taxon>
        <taxon>Bacillota</taxon>
        <taxon>Bacilli</taxon>
        <taxon>Bacillales</taxon>
        <taxon>Anoxybacillaceae</taxon>
        <taxon>Anoxybacteroides</taxon>
    </lineage>
</organism>
<comment type="caution">
    <text evidence="1">The sequence shown here is derived from an EMBL/GenBank/DDBJ whole genome shotgun (WGS) entry which is preliminary data.</text>
</comment>
<reference evidence="1 2" key="1">
    <citation type="submission" date="2023-03" db="EMBL/GenBank/DDBJ databases">
        <title>Bacillus Genome Sequencing.</title>
        <authorList>
            <person name="Dunlap C."/>
        </authorList>
    </citation>
    <scope>NUCLEOTIDE SEQUENCE [LARGE SCALE GENOMIC DNA]</scope>
    <source>
        <strain evidence="1 2">NRS-38</strain>
    </source>
</reference>